<dbReference type="GO" id="GO:0005737">
    <property type="term" value="C:cytoplasm"/>
    <property type="evidence" value="ECO:0007669"/>
    <property type="project" value="UniProtKB-SubCell"/>
</dbReference>
<dbReference type="RefSeq" id="WP_054967705.1">
    <property type="nucleotide sequence ID" value="NZ_LJCO01000011.1"/>
</dbReference>
<evidence type="ECO:0000256" key="4">
    <source>
        <dbReference type="ARBA" id="ARBA00022741"/>
    </source>
</evidence>
<evidence type="ECO:0000256" key="2">
    <source>
        <dbReference type="ARBA" id="ARBA00022679"/>
    </source>
</evidence>
<dbReference type="OrthoDB" id="9806661at2"/>
<dbReference type="PANTHER" id="PTHR21342:SF1">
    <property type="entry name" value="PHOSPHOPANTETHEINE ADENYLYLTRANSFERASE"/>
    <property type="match status" value="1"/>
</dbReference>
<dbReference type="NCBIfam" id="TIGR01510">
    <property type="entry name" value="coaD_prev_kdtB"/>
    <property type="match status" value="1"/>
</dbReference>
<evidence type="ECO:0000256" key="6">
    <source>
        <dbReference type="ARBA" id="ARBA00022842"/>
    </source>
</evidence>
<reference evidence="11 12" key="1">
    <citation type="submission" date="2015-09" db="EMBL/GenBank/DDBJ databases">
        <title>Draft genome sequence of Alicyclobacillus ferrooxydans DSM 22381.</title>
        <authorList>
            <person name="Hemp J."/>
        </authorList>
    </citation>
    <scope>NUCLEOTIDE SEQUENCE [LARGE SCALE GENOMIC DNA]</scope>
    <source>
        <strain evidence="11 12">TC-34</strain>
    </source>
</reference>
<dbReference type="EC" id="2.7.7.3" evidence="9"/>
<keyword evidence="1 9" id="KW-0963">Cytoplasm</keyword>
<comment type="similarity">
    <text evidence="9">Belongs to the bacterial CoaD family.</text>
</comment>
<feature type="site" description="Transition state stabilizer" evidence="9">
    <location>
        <position position="17"/>
    </location>
</feature>
<accession>A0A0P9D7R8</accession>
<evidence type="ECO:0000259" key="10">
    <source>
        <dbReference type="Pfam" id="PF01467"/>
    </source>
</evidence>
<proteinExistence type="inferred from homology"/>
<feature type="binding site" evidence="9">
    <location>
        <position position="98"/>
    </location>
    <ligand>
        <name>ATP</name>
        <dbReference type="ChEBI" id="CHEBI:30616"/>
    </ligand>
</feature>
<feature type="binding site" evidence="9">
    <location>
        <begin position="9"/>
        <end position="10"/>
    </location>
    <ligand>
        <name>ATP</name>
        <dbReference type="ChEBI" id="CHEBI:30616"/>
    </ligand>
</feature>
<feature type="binding site" evidence="9">
    <location>
        <position position="41"/>
    </location>
    <ligand>
        <name>substrate</name>
    </ligand>
</feature>
<feature type="binding site" evidence="9">
    <location>
        <position position="73"/>
    </location>
    <ligand>
        <name>substrate</name>
    </ligand>
</feature>
<dbReference type="HAMAP" id="MF_00151">
    <property type="entry name" value="PPAT_bact"/>
    <property type="match status" value="1"/>
</dbReference>
<dbReference type="Pfam" id="PF01467">
    <property type="entry name" value="CTP_transf_like"/>
    <property type="match status" value="1"/>
</dbReference>
<dbReference type="GO" id="GO:0005524">
    <property type="term" value="F:ATP binding"/>
    <property type="evidence" value="ECO:0007669"/>
    <property type="project" value="UniProtKB-KW"/>
</dbReference>
<keyword evidence="3 9" id="KW-0548">Nucleotidyltransferase</keyword>
<dbReference type="PRINTS" id="PR01020">
    <property type="entry name" value="LPSBIOSNTHSS"/>
</dbReference>
<feature type="domain" description="Cytidyltransferase-like" evidence="10">
    <location>
        <begin position="5"/>
        <end position="133"/>
    </location>
</feature>
<dbReference type="UniPathway" id="UPA00241">
    <property type="reaction ID" value="UER00355"/>
</dbReference>
<feature type="binding site" evidence="9">
    <location>
        <begin position="88"/>
        <end position="90"/>
    </location>
    <ligand>
        <name>ATP</name>
        <dbReference type="ChEBI" id="CHEBI:30616"/>
    </ligand>
</feature>
<dbReference type="Proteomes" id="UP000050482">
    <property type="component" value="Unassembled WGS sequence"/>
</dbReference>
<comment type="caution">
    <text evidence="11">The sequence shown here is derived from an EMBL/GenBank/DDBJ whole genome shotgun (WGS) entry which is preliminary data.</text>
</comment>
<comment type="function">
    <text evidence="9">Reversibly transfers an adenylyl group from ATP to 4'-phosphopantetheine, yielding dephospho-CoA (dPCoA) and pyrophosphate.</text>
</comment>
<evidence type="ECO:0000256" key="9">
    <source>
        <dbReference type="HAMAP-Rule" id="MF_00151"/>
    </source>
</evidence>
<keyword evidence="4 9" id="KW-0547">Nucleotide-binding</keyword>
<evidence type="ECO:0000256" key="7">
    <source>
        <dbReference type="ARBA" id="ARBA00022993"/>
    </source>
</evidence>
<keyword evidence="12" id="KW-1185">Reference proteome</keyword>
<evidence type="ECO:0000256" key="5">
    <source>
        <dbReference type="ARBA" id="ARBA00022840"/>
    </source>
</evidence>
<organism evidence="11 12">
    <name type="scientific">Alicyclobacillus ferrooxydans</name>
    <dbReference type="NCBI Taxonomy" id="471514"/>
    <lineage>
        <taxon>Bacteria</taxon>
        <taxon>Bacillati</taxon>
        <taxon>Bacillota</taxon>
        <taxon>Bacilli</taxon>
        <taxon>Bacillales</taxon>
        <taxon>Alicyclobacillaceae</taxon>
        <taxon>Alicyclobacillus</taxon>
    </lineage>
</organism>
<dbReference type="GO" id="GO:0015937">
    <property type="term" value="P:coenzyme A biosynthetic process"/>
    <property type="evidence" value="ECO:0007669"/>
    <property type="project" value="UniProtKB-UniRule"/>
</dbReference>
<keyword evidence="7 9" id="KW-0173">Coenzyme A biosynthesis</keyword>
<dbReference type="InterPro" id="IPR004821">
    <property type="entry name" value="Cyt_trans-like"/>
</dbReference>
<name>A0A0P9D7R8_9BACL</name>
<comment type="subunit">
    <text evidence="9">Homohexamer.</text>
</comment>
<comment type="cofactor">
    <cofactor evidence="9">
        <name>Mg(2+)</name>
        <dbReference type="ChEBI" id="CHEBI:18420"/>
    </cofactor>
</comment>
<comment type="catalytic activity">
    <reaction evidence="8 9">
        <text>(R)-4'-phosphopantetheine + ATP + H(+) = 3'-dephospho-CoA + diphosphate</text>
        <dbReference type="Rhea" id="RHEA:19801"/>
        <dbReference type="ChEBI" id="CHEBI:15378"/>
        <dbReference type="ChEBI" id="CHEBI:30616"/>
        <dbReference type="ChEBI" id="CHEBI:33019"/>
        <dbReference type="ChEBI" id="CHEBI:57328"/>
        <dbReference type="ChEBI" id="CHEBI:61723"/>
        <dbReference type="EC" id="2.7.7.3"/>
    </reaction>
</comment>
<dbReference type="STRING" id="471514.AN477_03165"/>
<feature type="binding site" evidence="9">
    <location>
        <position position="87"/>
    </location>
    <ligand>
        <name>substrate</name>
    </ligand>
</feature>
<dbReference type="GO" id="GO:0004595">
    <property type="term" value="F:pantetheine-phosphate adenylyltransferase activity"/>
    <property type="evidence" value="ECO:0007669"/>
    <property type="project" value="UniProtKB-UniRule"/>
</dbReference>
<protein>
    <recommendedName>
        <fullName evidence="9">Phosphopantetheine adenylyltransferase</fullName>
        <ecNumber evidence="9">2.7.7.3</ecNumber>
    </recommendedName>
    <alternativeName>
        <fullName evidence="9">Dephospho-CoA pyrophosphorylase</fullName>
    </alternativeName>
    <alternativeName>
        <fullName evidence="9">Pantetheine-phosphate adenylyltransferase</fullName>
        <shortName evidence="9">PPAT</shortName>
    </alternativeName>
</protein>
<comment type="subcellular location">
    <subcellularLocation>
        <location evidence="9">Cytoplasm</location>
    </subcellularLocation>
</comment>
<dbReference type="PANTHER" id="PTHR21342">
    <property type="entry name" value="PHOSPHOPANTETHEINE ADENYLYLTRANSFERASE"/>
    <property type="match status" value="1"/>
</dbReference>
<dbReference type="PATRIC" id="fig|471514.4.peg.2971"/>
<dbReference type="Gene3D" id="3.40.50.620">
    <property type="entry name" value="HUPs"/>
    <property type="match status" value="1"/>
</dbReference>
<evidence type="ECO:0000313" key="12">
    <source>
        <dbReference type="Proteomes" id="UP000050482"/>
    </source>
</evidence>
<dbReference type="EMBL" id="LJCO01000011">
    <property type="protein sequence ID" value="KPV45360.1"/>
    <property type="molecule type" value="Genomic_DNA"/>
</dbReference>
<dbReference type="NCBIfam" id="TIGR00125">
    <property type="entry name" value="cyt_tran_rel"/>
    <property type="match status" value="1"/>
</dbReference>
<feature type="binding site" evidence="9">
    <location>
        <begin position="123"/>
        <end position="129"/>
    </location>
    <ligand>
        <name>ATP</name>
        <dbReference type="ChEBI" id="CHEBI:30616"/>
    </ligand>
</feature>
<dbReference type="InterPro" id="IPR014729">
    <property type="entry name" value="Rossmann-like_a/b/a_fold"/>
</dbReference>
<evidence type="ECO:0000256" key="1">
    <source>
        <dbReference type="ARBA" id="ARBA00022490"/>
    </source>
</evidence>
<feature type="binding site" evidence="9">
    <location>
        <position position="17"/>
    </location>
    <ligand>
        <name>ATP</name>
        <dbReference type="ChEBI" id="CHEBI:30616"/>
    </ligand>
</feature>
<dbReference type="SUPFAM" id="SSF52374">
    <property type="entry name" value="Nucleotidylyl transferase"/>
    <property type="match status" value="1"/>
</dbReference>
<keyword evidence="5 9" id="KW-0067">ATP-binding</keyword>
<sequence length="159" mass="17531">MQRAIYPGSFDPMTNGHLDIIKNASRLFETCIVAVLHNPDKRGLFSVDERIGLIQEAVRPYKNVQVDSFSGLLADYARIQHAHVVVRGLRSVQDFEAEVPMAHMNRRLNHDLVTVFLASSLEVADISSSLVKQIAMHGGDLSATVPPNVAVALKAKFAR</sequence>
<dbReference type="InterPro" id="IPR001980">
    <property type="entry name" value="PPAT"/>
</dbReference>
<gene>
    <name evidence="9 11" type="primary">coaD</name>
    <name evidence="11" type="ORF">AN477_03165</name>
</gene>
<keyword evidence="6 9" id="KW-0460">Magnesium</keyword>
<comment type="pathway">
    <text evidence="9">Cofactor biosynthesis; coenzyme A biosynthesis; CoA from (R)-pantothenate: step 4/5.</text>
</comment>
<evidence type="ECO:0000256" key="3">
    <source>
        <dbReference type="ARBA" id="ARBA00022695"/>
    </source>
</evidence>
<evidence type="ECO:0000256" key="8">
    <source>
        <dbReference type="ARBA" id="ARBA00029346"/>
    </source>
</evidence>
<dbReference type="CDD" id="cd02163">
    <property type="entry name" value="PPAT"/>
    <property type="match status" value="1"/>
</dbReference>
<evidence type="ECO:0000313" key="11">
    <source>
        <dbReference type="EMBL" id="KPV45360.1"/>
    </source>
</evidence>
<keyword evidence="2 9" id="KW-0808">Transferase</keyword>
<feature type="binding site" evidence="9">
    <location>
        <position position="9"/>
    </location>
    <ligand>
        <name>substrate</name>
    </ligand>
</feature>
<dbReference type="AlphaFoldDB" id="A0A0P9D7R8"/>